<dbReference type="RefSeq" id="WP_151892650.1">
    <property type="nucleotide sequence ID" value="NZ_BKCF01000001.1"/>
</dbReference>
<organism evidence="2 3">
    <name type="scientific">Patiriisocius marinistellae</name>
    <dbReference type="NCBI Taxonomy" id="2494560"/>
    <lineage>
        <taxon>Bacteria</taxon>
        <taxon>Pseudomonadati</taxon>
        <taxon>Bacteroidota</taxon>
        <taxon>Flavobacteriia</taxon>
        <taxon>Flavobacteriales</taxon>
        <taxon>Flavobacteriaceae</taxon>
        <taxon>Patiriisocius</taxon>
    </lineage>
</organism>
<reference evidence="2 3" key="1">
    <citation type="submission" date="2019-08" db="EMBL/GenBank/DDBJ databases">
        <title>Ulvibacter marinistellae sp. nov., isolated from a starfish, Patiria pectinifera.</title>
        <authorList>
            <person name="Kawano K."/>
            <person name="Ushijima N."/>
            <person name="Kihara M."/>
            <person name="Itoh H."/>
        </authorList>
    </citation>
    <scope>NUCLEOTIDE SEQUENCE [LARGE SCALE GENOMIC DNA]</scope>
    <source>
        <strain evidence="2 3">KK4</strain>
    </source>
</reference>
<dbReference type="AlphaFoldDB" id="A0A5J4FXD2"/>
<evidence type="ECO:0000256" key="1">
    <source>
        <dbReference type="SAM" id="SignalP"/>
    </source>
</evidence>
<evidence type="ECO:0008006" key="4">
    <source>
        <dbReference type="Google" id="ProtNLM"/>
    </source>
</evidence>
<dbReference type="PROSITE" id="PS51257">
    <property type="entry name" value="PROKAR_LIPOPROTEIN"/>
    <property type="match status" value="1"/>
</dbReference>
<keyword evidence="1" id="KW-0732">Signal</keyword>
<dbReference type="OrthoDB" id="1161488at2"/>
<protein>
    <recommendedName>
        <fullName evidence="4">Lipoprotein</fullName>
    </recommendedName>
</protein>
<comment type="caution">
    <text evidence="2">The sequence shown here is derived from an EMBL/GenBank/DDBJ whole genome shotgun (WGS) entry which is preliminary data.</text>
</comment>
<dbReference type="Proteomes" id="UP000326994">
    <property type="component" value="Unassembled WGS sequence"/>
</dbReference>
<sequence length="84" mass="8791">MKKLILSLAVMGMVLTACGSDDDAGFDCVASSQDISAKLTAFIEDDSNANCLAYRASLQSFVDNGCSGEQAAQFQAALDDLDCN</sequence>
<name>A0A5J4FXD2_9FLAO</name>
<dbReference type="EMBL" id="BKCF01000001">
    <property type="protein sequence ID" value="GEQ84705.1"/>
    <property type="molecule type" value="Genomic_DNA"/>
</dbReference>
<feature type="signal peptide" evidence="1">
    <location>
        <begin position="1"/>
        <end position="19"/>
    </location>
</feature>
<gene>
    <name evidence="2" type="ORF">ULMS_02130</name>
</gene>
<evidence type="ECO:0000313" key="3">
    <source>
        <dbReference type="Proteomes" id="UP000326994"/>
    </source>
</evidence>
<keyword evidence="3" id="KW-1185">Reference proteome</keyword>
<proteinExistence type="predicted"/>
<feature type="chain" id="PRO_5023808208" description="Lipoprotein" evidence="1">
    <location>
        <begin position="20"/>
        <end position="84"/>
    </location>
</feature>
<accession>A0A5J4FXD2</accession>
<evidence type="ECO:0000313" key="2">
    <source>
        <dbReference type="EMBL" id="GEQ84705.1"/>
    </source>
</evidence>